<dbReference type="EMBL" id="JAEKNQ010000044">
    <property type="protein sequence ID" value="MBJ7603895.1"/>
    <property type="molecule type" value="Genomic_DNA"/>
</dbReference>
<dbReference type="InterPro" id="IPR000674">
    <property type="entry name" value="Ald_Oxase/Xan_DH_a/b"/>
</dbReference>
<comment type="caution">
    <text evidence="5">The sequence shown here is derived from an EMBL/GenBank/DDBJ whole genome shotgun (WGS) entry which is preliminary data.</text>
</comment>
<reference evidence="5 6" key="1">
    <citation type="submission" date="2020-10" db="EMBL/GenBank/DDBJ databases">
        <title>Ca. Dormibacterota MAGs.</title>
        <authorList>
            <person name="Montgomery K."/>
        </authorList>
    </citation>
    <scope>NUCLEOTIDE SEQUENCE [LARGE SCALE GENOMIC DNA]</scope>
    <source>
        <strain evidence="5">SC8811_S16_3</strain>
    </source>
</reference>
<sequence length="721" mass="74534">MRFTADLRPAGLAYVRLLLSPHAAARLATVDLSAAADAPGVLTVVSGRDLPVGPATGPEAPLAVDRVHYAGQPVVAVVAETEAQAADAIALVEIEYQPLPAVIDPLEAMRDGAPTVLEGVRGGLDDGGAHGLAGIEGSAADRPPNVTAQVRLQSGDAEEAFTAAQVVIEGRYHIPAVHQGFIEPHVAAATPEPDGGLTIHAPTQGSFFTRETVASALEAPVSSIRVVPVHVGGGFGGKIALLEPLVALLARRVGRPVRLELTRTEEFLMGRGAPAAIVDLKLGADTDGTLQALRARVVFDNGAGQGGLGGLVSLLLGGTYRIPAFDMEGLEVATNKCPVAAYRAPGAPQAYFALESAMDELAQRLGQDPIELRLRNASREGDPRPDGATWPRIGLVECLEAAIRHPVYTAPTAEDEGIGLAVGGWGGGLEPAAAGCRVEPDGSLNLQLGSSDISGTDTTLAMIAAETFGVGLDRVHVHTGDTAVAPYAGVAGGSKIVFTVGPAVQQAAAEARRQVLEIASEELEAEVDDLEISDGEVHVRGVPARSVAIGHLAGLSMQFGGRYEPVQGRGRTAITRQSPMFTVHLARVRVDRETGEWRLTGYAAIQDVGHALNPAEVVGQVHGGSLQSVGRALGEELRWDAQGQLMTASLIDYGLPSIDQAPSTAVELVQVPSPIGPYGAKGVGEPPAVPGPAAVANAIRAACGVRPSRVPVEWQELALGR</sequence>
<dbReference type="InterPro" id="IPR036856">
    <property type="entry name" value="Ald_Oxase/Xan_DH_a/b_sf"/>
</dbReference>
<proteinExistence type="predicted"/>
<keyword evidence="3" id="KW-0175">Coiled coil</keyword>
<dbReference type="SMART" id="SM01008">
    <property type="entry name" value="Ald_Xan_dh_C"/>
    <property type="match status" value="1"/>
</dbReference>
<gene>
    <name evidence="5" type="ORF">JF888_11980</name>
</gene>
<evidence type="ECO:0000256" key="1">
    <source>
        <dbReference type="ARBA" id="ARBA00022505"/>
    </source>
</evidence>
<dbReference type="PANTHER" id="PTHR11908:SF132">
    <property type="entry name" value="ALDEHYDE OXIDASE 1-RELATED"/>
    <property type="match status" value="1"/>
</dbReference>
<accession>A0A934KFQ6</accession>
<feature type="domain" description="Aldehyde oxidase/xanthine dehydrogenase a/b hammerhead" evidence="4">
    <location>
        <begin position="1"/>
        <end position="100"/>
    </location>
</feature>
<feature type="coiled-coil region" evidence="3">
    <location>
        <begin position="506"/>
        <end position="533"/>
    </location>
</feature>
<dbReference type="SUPFAM" id="SSF56003">
    <property type="entry name" value="Molybdenum cofactor-binding domain"/>
    <property type="match status" value="1"/>
</dbReference>
<dbReference type="GO" id="GO:0005506">
    <property type="term" value="F:iron ion binding"/>
    <property type="evidence" value="ECO:0007669"/>
    <property type="project" value="InterPro"/>
</dbReference>
<dbReference type="Pfam" id="PF02738">
    <property type="entry name" value="MoCoBD_1"/>
    <property type="match status" value="1"/>
</dbReference>
<evidence type="ECO:0000256" key="3">
    <source>
        <dbReference type="SAM" id="Coils"/>
    </source>
</evidence>
<organism evidence="5 6">
    <name type="scientific">Candidatus Dormiibacter inghamiae</name>
    <dbReference type="NCBI Taxonomy" id="3127013"/>
    <lineage>
        <taxon>Bacteria</taxon>
        <taxon>Bacillati</taxon>
        <taxon>Candidatus Dormiibacterota</taxon>
        <taxon>Candidatus Dormibacteria</taxon>
        <taxon>Candidatus Dormibacterales</taxon>
        <taxon>Candidatus Dormibacteraceae</taxon>
        <taxon>Candidatus Dormiibacter</taxon>
    </lineage>
</organism>
<protein>
    <submittedName>
        <fullName evidence="5">Xanthine dehydrogenase family protein</fullName>
    </submittedName>
</protein>
<keyword evidence="2" id="KW-0560">Oxidoreductase</keyword>
<dbReference type="Gene3D" id="3.30.365.10">
    <property type="entry name" value="Aldehyde oxidase/xanthine dehydrogenase, molybdopterin binding domain"/>
    <property type="match status" value="4"/>
</dbReference>
<keyword evidence="1" id="KW-0500">Molybdenum</keyword>
<dbReference type="GO" id="GO:0016491">
    <property type="term" value="F:oxidoreductase activity"/>
    <property type="evidence" value="ECO:0007669"/>
    <property type="project" value="UniProtKB-KW"/>
</dbReference>
<dbReference type="Proteomes" id="UP000620075">
    <property type="component" value="Unassembled WGS sequence"/>
</dbReference>
<evidence type="ECO:0000259" key="4">
    <source>
        <dbReference type="SMART" id="SM01008"/>
    </source>
</evidence>
<evidence type="ECO:0000313" key="6">
    <source>
        <dbReference type="Proteomes" id="UP000620075"/>
    </source>
</evidence>
<dbReference type="InterPro" id="IPR037165">
    <property type="entry name" value="AldOxase/xan_DH_Mopterin-bd_sf"/>
</dbReference>
<dbReference type="SUPFAM" id="SSF54665">
    <property type="entry name" value="CO dehydrogenase molybdoprotein N-domain-like"/>
    <property type="match status" value="1"/>
</dbReference>
<evidence type="ECO:0000313" key="5">
    <source>
        <dbReference type="EMBL" id="MBJ7603895.1"/>
    </source>
</evidence>
<dbReference type="Pfam" id="PF01315">
    <property type="entry name" value="Ald_Xan_dh_C"/>
    <property type="match status" value="1"/>
</dbReference>
<dbReference type="Gene3D" id="3.90.1170.50">
    <property type="entry name" value="Aldehyde oxidase/xanthine dehydrogenase, a/b hammerhead"/>
    <property type="match status" value="1"/>
</dbReference>
<dbReference type="PANTHER" id="PTHR11908">
    <property type="entry name" value="XANTHINE DEHYDROGENASE"/>
    <property type="match status" value="1"/>
</dbReference>
<evidence type="ECO:0000256" key="2">
    <source>
        <dbReference type="ARBA" id="ARBA00023002"/>
    </source>
</evidence>
<dbReference type="AlphaFoldDB" id="A0A934KFQ6"/>
<dbReference type="InterPro" id="IPR008274">
    <property type="entry name" value="AldOxase/xan_DH_MoCoBD1"/>
</dbReference>
<name>A0A934KFQ6_9BACT</name>
<dbReference type="InterPro" id="IPR016208">
    <property type="entry name" value="Ald_Oxase/xanthine_DH-like"/>
</dbReference>
<dbReference type="InterPro" id="IPR046867">
    <property type="entry name" value="AldOxase/xan_DH_MoCoBD2"/>
</dbReference>
<dbReference type="Pfam" id="PF20256">
    <property type="entry name" value="MoCoBD_2"/>
    <property type="match status" value="1"/>
</dbReference>